<evidence type="ECO:0000313" key="3">
    <source>
        <dbReference type="Proteomes" id="UP000032726"/>
    </source>
</evidence>
<dbReference type="SUPFAM" id="SSF109854">
    <property type="entry name" value="DinB/YfiT-like putative metalloenzymes"/>
    <property type="match status" value="1"/>
</dbReference>
<accession>A0A0D5YVA7</accession>
<dbReference type="KEGG" id="mlt:VC82_2238"/>
<evidence type="ECO:0000313" key="2">
    <source>
        <dbReference type="EMBL" id="AKA35829.1"/>
    </source>
</evidence>
<sequence length="169" mass="20211">MEPRAIIVELKRNRAVFKHLLEGIPLEIRKWKPNPEKWCLLEIVCHLLDEEVEDFRERVRHVLQTPDLPLKPFDQLAWPVERSYLSQDFDEILMKFLKERNASVIWLYSLNNPNWNSKVTHQGLGEVSAKSFLVNWLAHDYHHIRQINSLKYDYLRFKSGDDLTYAGNW</sequence>
<dbReference type="Gene3D" id="1.20.120.450">
    <property type="entry name" value="dinb family like domain"/>
    <property type="match status" value="1"/>
</dbReference>
<proteinExistence type="predicted"/>
<dbReference type="OrthoDB" id="1434917at2"/>
<feature type="domain" description="DinB-like" evidence="1">
    <location>
        <begin position="10"/>
        <end position="147"/>
    </location>
</feature>
<dbReference type="HOGENOM" id="CLU_105789_3_0_10"/>
<gene>
    <name evidence="2" type="ORF">VC82_2238</name>
</gene>
<reference evidence="2 3" key="1">
    <citation type="submission" date="2015-03" db="EMBL/GenBank/DDBJ databases">
        <title>Complete genome sequence of Muricauda lutaonensis CC-HSB-11T, isolated from a coastal hot spring.</title>
        <authorList>
            <person name="Kim K.M."/>
        </authorList>
    </citation>
    <scope>NUCLEOTIDE SEQUENCE [LARGE SCALE GENOMIC DNA]</scope>
    <source>
        <strain evidence="2 3">CC-HSB-11</strain>
    </source>
</reference>
<dbReference type="Proteomes" id="UP000032726">
    <property type="component" value="Chromosome"/>
</dbReference>
<dbReference type="InterPro" id="IPR024775">
    <property type="entry name" value="DinB-like"/>
</dbReference>
<dbReference type="RefSeq" id="WP_045802438.1">
    <property type="nucleotide sequence ID" value="NZ_CP011071.1"/>
</dbReference>
<evidence type="ECO:0000259" key="1">
    <source>
        <dbReference type="Pfam" id="PF12867"/>
    </source>
</evidence>
<dbReference type="STRING" id="516051.VC82_2238"/>
<dbReference type="Pfam" id="PF12867">
    <property type="entry name" value="DinB_2"/>
    <property type="match status" value="1"/>
</dbReference>
<dbReference type="EMBL" id="CP011071">
    <property type="protein sequence ID" value="AKA35829.1"/>
    <property type="molecule type" value="Genomic_DNA"/>
</dbReference>
<organism evidence="2 3">
    <name type="scientific">Flagellimonas lutaonensis</name>
    <dbReference type="NCBI Taxonomy" id="516051"/>
    <lineage>
        <taxon>Bacteria</taxon>
        <taxon>Pseudomonadati</taxon>
        <taxon>Bacteroidota</taxon>
        <taxon>Flavobacteriia</taxon>
        <taxon>Flavobacteriales</taxon>
        <taxon>Flavobacteriaceae</taxon>
        <taxon>Flagellimonas</taxon>
    </lineage>
</organism>
<keyword evidence="3" id="KW-1185">Reference proteome</keyword>
<name>A0A0D5YVA7_9FLAO</name>
<protein>
    <submittedName>
        <fullName evidence="2">DinB superfamily</fullName>
    </submittedName>
</protein>
<dbReference type="InterPro" id="IPR034660">
    <property type="entry name" value="DinB/YfiT-like"/>
</dbReference>
<dbReference type="AlphaFoldDB" id="A0A0D5YVA7"/>